<proteinExistence type="predicted"/>
<gene>
    <name evidence="1" type="ORF">TA5114_02496</name>
</gene>
<protein>
    <recommendedName>
        <fullName evidence="3">MOSC domain-containing protein</fullName>
    </recommendedName>
</protein>
<dbReference type="AlphaFoldDB" id="A0A0N7MBY2"/>
<dbReference type="Proteomes" id="UP000051184">
    <property type="component" value="Unassembled WGS sequence"/>
</dbReference>
<reference evidence="2" key="1">
    <citation type="submission" date="2015-09" db="EMBL/GenBank/DDBJ databases">
        <authorList>
            <person name="Rodrigo-Torres Lidia"/>
            <person name="Arahal R.David."/>
        </authorList>
    </citation>
    <scope>NUCLEOTIDE SEQUENCE [LARGE SCALE GENOMIC DNA]</scope>
    <source>
        <strain evidence="2">CECT 5114</strain>
    </source>
</reference>
<dbReference type="EMBL" id="CYUE01000020">
    <property type="protein sequence ID" value="CUK26680.1"/>
    <property type="molecule type" value="Genomic_DNA"/>
</dbReference>
<dbReference type="RefSeq" id="WP_058315544.1">
    <property type="nucleotide sequence ID" value="NZ_CYTO01000009.1"/>
</dbReference>
<dbReference type="OrthoDB" id="5735964at2"/>
<organism evidence="1 2">
    <name type="scientific">Cognatishimia activa</name>
    <dbReference type="NCBI Taxonomy" id="1715691"/>
    <lineage>
        <taxon>Bacteria</taxon>
        <taxon>Pseudomonadati</taxon>
        <taxon>Pseudomonadota</taxon>
        <taxon>Alphaproteobacteria</taxon>
        <taxon>Rhodobacterales</taxon>
        <taxon>Paracoccaceae</taxon>
        <taxon>Cognatishimia</taxon>
    </lineage>
</organism>
<sequence length="193" mass="21441">MSLDLSASTQPSVTRAECDAALAQVLAAPKDNVPVEMICFRPGYSERSFPDRLELSKELGIVGERWQKDAWLKLPDGRPDPRIQVSILPKRVMDLCWRDRENTIHPGDPFIADLDTSEANLTAGTHLAIGSAVVEVTGFFNTACVKWRDRYGAESLAWLNAPANKTYRLRGLFCRIVEDGEVRLGDLICKLPG</sequence>
<dbReference type="STRING" id="1715691.TA5113_01325"/>
<evidence type="ECO:0008006" key="3">
    <source>
        <dbReference type="Google" id="ProtNLM"/>
    </source>
</evidence>
<keyword evidence="2" id="KW-1185">Reference proteome</keyword>
<name>A0A0N7MBY2_9RHOB</name>
<dbReference type="InterPro" id="IPR011037">
    <property type="entry name" value="Pyrv_Knase-like_insert_dom_sf"/>
</dbReference>
<accession>A0A0N7MBY2</accession>
<dbReference type="Gene3D" id="2.40.33.20">
    <property type="entry name" value="PK beta-barrel domain-like"/>
    <property type="match status" value="1"/>
</dbReference>
<evidence type="ECO:0000313" key="2">
    <source>
        <dbReference type="Proteomes" id="UP000051184"/>
    </source>
</evidence>
<evidence type="ECO:0000313" key="1">
    <source>
        <dbReference type="EMBL" id="CUK26680.1"/>
    </source>
</evidence>
<dbReference type="SUPFAM" id="SSF50800">
    <property type="entry name" value="PK beta-barrel domain-like"/>
    <property type="match status" value="1"/>
</dbReference>